<dbReference type="EMBL" id="JAME01000015">
    <property type="protein sequence ID" value="ETX28845.1"/>
    <property type="molecule type" value="Genomic_DNA"/>
</dbReference>
<dbReference type="AlphaFoldDB" id="X7F7Q7"/>
<organism evidence="2 3">
    <name type="scientific">Roseivivax isoporae LMG 25204</name>
    <dbReference type="NCBI Taxonomy" id="1449351"/>
    <lineage>
        <taxon>Bacteria</taxon>
        <taxon>Pseudomonadati</taxon>
        <taxon>Pseudomonadota</taxon>
        <taxon>Alphaproteobacteria</taxon>
        <taxon>Rhodobacterales</taxon>
        <taxon>Roseobacteraceae</taxon>
        <taxon>Roseivivax</taxon>
    </lineage>
</organism>
<reference evidence="2 3" key="1">
    <citation type="submission" date="2014-01" db="EMBL/GenBank/DDBJ databases">
        <title>Roseivivax isoporae LMG 25204 Genome Sequencing.</title>
        <authorList>
            <person name="Lai Q."/>
            <person name="Li G."/>
            <person name="Shao Z."/>
        </authorList>
    </citation>
    <scope>NUCLEOTIDE SEQUENCE [LARGE SCALE GENOMIC DNA]</scope>
    <source>
        <strain evidence="2 3">LMG 25204</strain>
    </source>
</reference>
<name>X7F7Q7_9RHOB</name>
<dbReference type="eggNOG" id="ENOG5033N35">
    <property type="taxonomic scope" value="Bacteria"/>
</dbReference>
<dbReference type="STRING" id="1449351.RISW2_04875"/>
<dbReference type="RefSeq" id="WP_043770867.1">
    <property type="nucleotide sequence ID" value="NZ_JAME01000015.1"/>
</dbReference>
<comment type="caution">
    <text evidence="2">The sequence shown here is derived from an EMBL/GenBank/DDBJ whole genome shotgun (WGS) entry which is preliminary data.</text>
</comment>
<dbReference type="Proteomes" id="UP000023430">
    <property type="component" value="Unassembled WGS sequence"/>
</dbReference>
<dbReference type="OrthoDB" id="7876765at2"/>
<evidence type="ECO:0000313" key="2">
    <source>
        <dbReference type="EMBL" id="ETX28845.1"/>
    </source>
</evidence>
<sequence>MSIEVVVQPAGGDEVPSRLSGSRLMLNAATTLTLPETTPPISETLKVGADLRMSFEDGRQLYVENFFSIDEQGNFSTLQTADGRTAVSGLSAPEPAASDLSGAADLSGDAVPTAAAAASDGDAGGLVAEDAGGGGDAQGWSSTATLAGLGLVSGFGSTSLLTSDGGGGDGGETGAPTPAPDAATAVAAGAAPDLGDDVDALLTLIEDGAGDAQFAADIAALTGGAPHAQDEAGVTFRSSADAALAHSDAPPTVFDIDPATVTEGEG</sequence>
<feature type="compositionally biased region" description="Gly residues" evidence="1">
    <location>
        <begin position="164"/>
        <end position="173"/>
    </location>
</feature>
<proteinExistence type="predicted"/>
<evidence type="ECO:0000256" key="1">
    <source>
        <dbReference type="SAM" id="MobiDB-lite"/>
    </source>
</evidence>
<evidence type="ECO:0000313" key="3">
    <source>
        <dbReference type="Proteomes" id="UP000023430"/>
    </source>
</evidence>
<protein>
    <submittedName>
        <fullName evidence="2">Uncharacterized protein</fullName>
    </submittedName>
</protein>
<gene>
    <name evidence="2" type="ORF">RISW2_04875</name>
</gene>
<keyword evidence="3" id="KW-1185">Reference proteome</keyword>
<accession>X7F7Q7</accession>
<feature type="region of interest" description="Disordered" evidence="1">
    <location>
        <begin position="162"/>
        <end position="181"/>
    </location>
</feature>